<proteinExistence type="predicted"/>
<keyword evidence="1" id="KW-0614">Plasmid</keyword>
<accession>A0A4P7LR06</accession>
<geneLocation type="plasmid" evidence="1">
    <name>unnamed2</name>
</geneLocation>
<sequence>MTVQSAINRVEAASTAADNDIVIPEVGVLLYDNPNECTSGHASVNGSPATHVRQHSDLANNVIWITNGAWSQFMVQGHRNVHNLRGSDFFRTNVTQIGADLGLDMSTTNSAQVAPTISLIAARTFKLLAECYEWKPNELANAEKLHQNIKSRFPRDVNLNNPALERGLQAAYQTDSATSKADFIADSVFLTLRMNRLAHAKRVMSCPVPEDAWEYIPGVALPSGQRERLAFCLSHEHPVLAEVLVDMSRADSQYAALAAFGQKASSRMVLREWVSHPELLWLSRFAPLEIKSVFRSSRYVALPERMQLPVALTSDPLLELSYSAGLLAENHWMSLATDEYNKITKRKALSSRAVWLRAADRALCFALAKKAVDKGFVVTGYGTGAVRVRIQRSELFQALEFAIENQLVAPNFSRIIHAGDVHAAAAA</sequence>
<name>A0A4P7LR06_9BURK</name>
<reference evidence="1 2" key="1">
    <citation type="submission" date="2019-03" db="EMBL/GenBank/DDBJ databases">
        <title>Efficiently degradation of phenoxyalkanoic acid herbicides by Cupriavidus oxalaticus strain X32.</title>
        <authorList>
            <person name="Sheng X."/>
        </authorList>
    </citation>
    <scope>NUCLEOTIDE SEQUENCE [LARGE SCALE GENOMIC DNA]</scope>
    <source>
        <strain evidence="1 2">X32</strain>
        <plasmid evidence="1 2">unnamed2</plasmid>
    </source>
</reference>
<dbReference type="EMBL" id="CP038637">
    <property type="protein sequence ID" value="QBY56083.1"/>
    <property type="molecule type" value="Genomic_DNA"/>
</dbReference>
<dbReference type="KEGG" id="cox:E0W60_34090"/>
<evidence type="ECO:0000313" key="1">
    <source>
        <dbReference type="EMBL" id="QBY56083.1"/>
    </source>
</evidence>
<dbReference type="Proteomes" id="UP000295294">
    <property type="component" value="Plasmid unnamed2"/>
</dbReference>
<evidence type="ECO:0000313" key="2">
    <source>
        <dbReference type="Proteomes" id="UP000295294"/>
    </source>
</evidence>
<dbReference type="RefSeq" id="WP_135707251.1">
    <property type="nucleotide sequence ID" value="NZ_CP038637.1"/>
</dbReference>
<protein>
    <submittedName>
        <fullName evidence="1">Uncharacterized protein</fullName>
    </submittedName>
</protein>
<gene>
    <name evidence="1" type="ORF">E0W60_34090</name>
</gene>
<dbReference type="OrthoDB" id="8675486at2"/>
<dbReference type="AlphaFoldDB" id="A0A4P7LR06"/>
<organism evidence="1 2">
    <name type="scientific">Cupriavidus oxalaticus</name>
    <dbReference type="NCBI Taxonomy" id="96344"/>
    <lineage>
        <taxon>Bacteria</taxon>
        <taxon>Pseudomonadati</taxon>
        <taxon>Pseudomonadota</taxon>
        <taxon>Betaproteobacteria</taxon>
        <taxon>Burkholderiales</taxon>
        <taxon>Burkholderiaceae</taxon>
        <taxon>Cupriavidus</taxon>
    </lineage>
</organism>